<dbReference type="Gene3D" id="1.10.10.10">
    <property type="entry name" value="Winged helix-like DNA-binding domain superfamily/Winged helix DNA-binding domain"/>
    <property type="match status" value="1"/>
</dbReference>
<feature type="region of interest" description="Disordered" evidence="5">
    <location>
        <begin position="407"/>
        <end position="491"/>
    </location>
</feature>
<dbReference type="InterPro" id="IPR039425">
    <property type="entry name" value="RNA_pol_sigma-70-like"/>
</dbReference>
<gene>
    <name evidence="7" type="ORF">GCM10009727_03880</name>
</gene>
<evidence type="ECO:0000313" key="8">
    <source>
        <dbReference type="Proteomes" id="UP001501020"/>
    </source>
</evidence>
<feature type="compositionally biased region" description="Acidic residues" evidence="5">
    <location>
        <begin position="212"/>
        <end position="221"/>
    </location>
</feature>
<dbReference type="EMBL" id="BAAAMR010000002">
    <property type="protein sequence ID" value="GAA2119772.1"/>
    <property type="molecule type" value="Genomic_DNA"/>
</dbReference>
<evidence type="ECO:0000313" key="7">
    <source>
        <dbReference type="EMBL" id="GAA2119772.1"/>
    </source>
</evidence>
<keyword evidence="2" id="KW-0805">Transcription regulation</keyword>
<evidence type="ECO:0000259" key="6">
    <source>
        <dbReference type="Pfam" id="PF04542"/>
    </source>
</evidence>
<dbReference type="InterPro" id="IPR007627">
    <property type="entry name" value="RNA_pol_sigma70_r2"/>
</dbReference>
<sequence length="582" mass="60694">MPRLSPSEDTADRKLVQGLNEGDEAALATLYDEYGERLYDYALSTTGDEKIAAGIVHDTFIDACRRAPRMRDHLHLSSWLYGAARRRCVRRGRLKELHWDRDAEFSDTPFVERAPSPEHAAVTSGWPPSAELHDLLRAALAALDPDDQEVVLLAFRHELRPARLGAALGLSGRRAAGRVRRGGEIMEAALAAEVVRAALACVASAASAEPADQPDEEEESAQESRSTAVAVLAARAPEPKQPPASGDADAEDEPDAEEAPPAGAPPVRRGPLSVALWRTLHRGGEGMAADAAADPSVAEHIESCPDCQSRGRVRAAPLLRRAPAPVLPAALRHRVMHTATDPELAGYRADIAARGGPLTPEGLPSQPDVPSPFTRRWLFTGGGMAGALVAAIVAVLVMGPGGGGALSWPPFHNQPSIKHEGGRDGGGKEHGDHRPGGPAGGPGMPPGSTGATPSMRPQTDDKRPSPTPSGTVPPSSAPPAPKPPAGPGDLVVNPGTVEMYGTKTARVSLSARNGPVTWTAMASTGELILSQMQGGVAKGGTSQVTITLRTALIGLPGQGTLTFTDSEGAAHQVTVKWGASLL</sequence>
<proteinExistence type="inferred from homology"/>
<dbReference type="SUPFAM" id="SSF88659">
    <property type="entry name" value="Sigma3 and sigma4 domains of RNA polymerase sigma factors"/>
    <property type="match status" value="1"/>
</dbReference>
<protein>
    <recommendedName>
        <fullName evidence="6">RNA polymerase sigma-70 region 2 domain-containing protein</fullName>
    </recommendedName>
</protein>
<feature type="region of interest" description="Disordered" evidence="5">
    <location>
        <begin position="207"/>
        <end position="270"/>
    </location>
</feature>
<feature type="compositionally biased region" description="Basic and acidic residues" evidence="5">
    <location>
        <begin position="417"/>
        <end position="435"/>
    </location>
</feature>
<dbReference type="Gene3D" id="1.10.1740.10">
    <property type="match status" value="1"/>
</dbReference>
<dbReference type="SUPFAM" id="SSF88946">
    <property type="entry name" value="Sigma2 domain of RNA polymerase sigma factors"/>
    <property type="match status" value="1"/>
</dbReference>
<dbReference type="RefSeq" id="WP_344260668.1">
    <property type="nucleotide sequence ID" value="NZ_BAAAMR010000002.1"/>
</dbReference>
<keyword evidence="8" id="KW-1185">Reference proteome</keyword>
<reference evidence="8" key="1">
    <citation type="journal article" date="2019" name="Int. J. Syst. Evol. Microbiol.">
        <title>The Global Catalogue of Microorganisms (GCM) 10K type strain sequencing project: providing services to taxonomists for standard genome sequencing and annotation.</title>
        <authorList>
            <consortium name="The Broad Institute Genomics Platform"/>
            <consortium name="The Broad Institute Genome Sequencing Center for Infectious Disease"/>
            <person name="Wu L."/>
            <person name="Ma J."/>
        </authorList>
    </citation>
    <scope>NUCLEOTIDE SEQUENCE [LARGE SCALE GENOMIC DNA]</scope>
    <source>
        <strain evidence="8">JCM 13850</strain>
    </source>
</reference>
<evidence type="ECO:0000256" key="3">
    <source>
        <dbReference type="ARBA" id="ARBA00023082"/>
    </source>
</evidence>
<name>A0ABP5JQ09_9ACTN</name>
<keyword evidence="3" id="KW-0731">Sigma factor</keyword>
<dbReference type="Pfam" id="PF04542">
    <property type="entry name" value="Sigma70_r2"/>
    <property type="match status" value="1"/>
</dbReference>
<feature type="compositionally biased region" description="Pro residues" evidence="5">
    <location>
        <begin position="475"/>
        <end position="486"/>
    </location>
</feature>
<accession>A0ABP5JQ09</accession>
<feature type="domain" description="RNA polymerase sigma-70 region 2" evidence="6">
    <location>
        <begin position="30"/>
        <end position="91"/>
    </location>
</feature>
<comment type="similarity">
    <text evidence="1">Belongs to the sigma-70 factor family. ECF subfamily.</text>
</comment>
<evidence type="ECO:0000256" key="2">
    <source>
        <dbReference type="ARBA" id="ARBA00023015"/>
    </source>
</evidence>
<dbReference type="InterPro" id="IPR013324">
    <property type="entry name" value="RNA_pol_sigma_r3/r4-like"/>
</dbReference>
<dbReference type="PANTHER" id="PTHR43133">
    <property type="entry name" value="RNA POLYMERASE ECF-TYPE SIGMA FACTO"/>
    <property type="match status" value="1"/>
</dbReference>
<keyword evidence="4" id="KW-0804">Transcription</keyword>
<evidence type="ECO:0000256" key="5">
    <source>
        <dbReference type="SAM" id="MobiDB-lite"/>
    </source>
</evidence>
<dbReference type="Proteomes" id="UP001501020">
    <property type="component" value="Unassembled WGS sequence"/>
</dbReference>
<dbReference type="InterPro" id="IPR036388">
    <property type="entry name" value="WH-like_DNA-bd_sf"/>
</dbReference>
<evidence type="ECO:0000256" key="1">
    <source>
        <dbReference type="ARBA" id="ARBA00010641"/>
    </source>
</evidence>
<comment type="caution">
    <text evidence="7">The sequence shown here is derived from an EMBL/GenBank/DDBJ whole genome shotgun (WGS) entry which is preliminary data.</text>
</comment>
<organism evidence="7 8">
    <name type="scientific">Actinomadura napierensis</name>
    <dbReference type="NCBI Taxonomy" id="267854"/>
    <lineage>
        <taxon>Bacteria</taxon>
        <taxon>Bacillati</taxon>
        <taxon>Actinomycetota</taxon>
        <taxon>Actinomycetes</taxon>
        <taxon>Streptosporangiales</taxon>
        <taxon>Thermomonosporaceae</taxon>
        <taxon>Actinomadura</taxon>
    </lineage>
</organism>
<dbReference type="InterPro" id="IPR013325">
    <property type="entry name" value="RNA_pol_sigma_r2"/>
</dbReference>
<evidence type="ECO:0000256" key="4">
    <source>
        <dbReference type="ARBA" id="ARBA00023163"/>
    </source>
</evidence>
<dbReference type="PANTHER" id="PTHR43133:SF62">
    <property type="entry name" value="RNA POLYMERASE SIGMA FACTOR SIGZ"/>
    <property type="match status" value="1"/>
</dbReference>
<feature type="compositionally biased region" description="Acidic residues" evidence="5">
    <location>
        <begin position="248"/>
        <end position="258"/>
    </location>
</feature>